<evidence type="ECO:0000256" key="1">
    <source>
        <dbReference type="SAM" id="Coils"/>
    </source>
</evidence>
<feature type="coiled-coil region" evidence="1">
    <location>
        <begin position="64"/>
        <end position="91"/>
    </location>
</feature>
<evidence type="ECO:0000313" key="2">
    <source>
        <dbReference type="EMBL" id="KAF3605902.1"/>
    </source>
</evidence>
<protein>
    <submittedName>
        <fullName evidence="2">Uncharacterized protein</fullName>
    </submittedName>
</protein>
<gene>
    <name evidence="2" type="ORF">DY000_02047417</name>
</gene>
<dbReference type="EMBL" id="QGKV02000297">
    <property type="protein sequence ID" value="KAF3605902.1"/>
    <property type="molecule type" value="Genomic_DNA"/>
</dbReference>
<keyword evidence="1" id="KW-0175">Coiled coil</keyword>
<proteinExistence type="predicted"/>
<accession>A0ABQ7EQT4</accession>
<sequence length="199" mass="23290">MGLIPSFRELLVDDKIMVILAETGQKLMDPLDLEQLLLLPREAFCEVMKTKSDEEVTAFNWIMGQRLRRSLEKCELKLERSERLRTKALELSLVRKQETPIRRFVEPAEDQKLPVVSKHIEYPQHIEGLKNPKKKSMEEMGFLLPIVVSYDLEPSETPISRRCYQRANEGKGVRSSGWVSVSRERMRDTTLVMTREWRC</sequence>
<comment type="caution">
    <text evidence="2">The sequence shown here is derived from an EMBL/GenBank/DDBJ whole genome shotgun (WGS) entry which is preliminary data.</text>
</comment>
<evidence type="ECO:0000313" key="3">
    <source>
        <dbReference type="Proteomes" id="UP000266723"/>
    </source>
</evidence>
<name>A0ABQ7EQT4_BRACR</name>
<organism evidence="2 3">
    <name type="scientific">Brassica cretica</name>
    <name type="common">Mustard</name>
    <dbReference type="NCBI Taxonomy" id="69181"/>
    <lineage>
        <taxon>Eukaryota</taxon>
        <taxon>Viridiplantae</taxon>
        <taxon>Streptophyta</taxon>
        <taxon>Embryophyta</taxon>
        <taxon>Tracheophyta</taxon>
        <taxon>Spermatophyta</taxon>
        <taxon>Magnoliopsida</taxon>
        <taxon>eudicotyledons</taxon>
        <taxon>Gunneridae</taxon>
        <taxon>Pentapetalae</taxon>
        <taxon>rosids</taxon>
        <taxon>malvids</taxon>
        <taxon>Brassicales</taxon>
        <taxon>Brassicaceae</taxon>
        <taxon>Brassiceae</taxon>
        <taxon>Brassica</taxon>
    </lineage>
</organism>
<dbReference type="Proteomes" id="UP000266723">
    <property type="component" value="Unassembled WGS sequence"/>
</dbReference>
<keyword evidence="3" id="KW-1185">Reference proteome</keyword>
<reference evidence="2 3" key="1">
    <citation type="journal article" date="2020" name="BMC Genomics">
        <title>Intraspecific diversification of the crop wild relative Brassica cretica Lam. using demographic model selection.</title>
        <authorList>
            <person name="Kioukis A."/>
            <person name="Michalopoulou V.A."/>
            <person name="Briers L."/>
            <person name="Pirintsos S."/>
            <person name="Studholme D.J."/>
            <person name="Pavlidis P."/>
            <person name="Sarris P.F."/>
        </authorList>
    </citation>
    <scope>NUCLEOTIDE SEQUENCE [LARGE SCALE GENOMIC DNA]</scope>
    <source>
        <strain evidence="3">cv. PFS-1207/04</strain>
    </source>
</reference>